<dbReference type="RefSeq" id="WP_062063051.1">
    <property type="nucleotide sequence ID" value="NZ_CP013264.1"/>
</dbReference>
<proteinExistence type="predicted"/>
<dbReference type="AlphaFoldDB" id="A0A0S3EWQ2"/>
<evidence type="ECO:0000313" key="2">
    <source>
        <dbReference type="Proteomes" id="UP000056968"/>
    </source>
</evidence>
<protein>
    <submittedName>
        <fullName evidence="1">Uncharacterized protein</fullName>
    </submittedName>
</protein>
<keyword evidence="2" id="KW-1185">Reference proteome</keyword>
<name>A0A0S3EWQ2_9SPHN</name>
<gene>
    <name evidence="1" type="ORF">ATN00_05490</name>
</gene>
<evidence type="ECO:0000313" key="1">
    <source>
        <dbReference type="EMBL" id="ALR19844.1"/>
    </source>
</evidence>
<organism evidence="1 2">
    <name type="scientific">Sphingobium baderi</name>
    <dbReference type="NCBI Taxonomy" id="1332080"/>
    <lineage>
        <taxon>Bacteria</taxon>
        <taxon>Pseudomonadati</taxon>
        <taxon>Pseudomonadota</taxon>
        <taxon>Alphaproteobacteria</taxon>
        <taxon>Sphingomonadales</taxon>
        <taxon>Sphingomonadaceae</taxon>
        <taxon>Sphingobium</taxon>
    </lineage>
</organism>
<dbReference type="KEGG" id="sbd:ATN00_05490"/>
<reference evidence="1 2" key="1">
    <citation type="submission" date="2015-11" db="EMBL/GenBank/DDBJ databases">
        <title>A Two-component Flavoprotein Monooxygenase System MeaXY Responsible for para-Hydroxylation of 2-Methyl-6-ethylaniline and 2,6-Diethylaniline in Sphingobium baderi DE-13.</title>
        <authorList>
            <person name="Cheng M."/>
            <person name="Meng Q."/>
            <person name="Yang Y."/>
            <person name="Chu C."/>
            <person name="Yan X."/>
            <person name="He J."/>
            <person name="Li S."/>
        </authorList>
    </citation>
    <scope>NUCLEOTIDE SEQUENCE [LARGE SCALE GENOMIC DNA]</scope>
    <source>
        <strain evidence="1 2">DE-13</strain>
    </source>
</reference>
<accession>A0A0S3EWQ2</accession>
<dbReference type="STRING" id="1332080.ATN00_05490"/>
<dbReference type="OrthoDB" id="2375018at2"/>
<dbReference type="EMBL" id="CP013264">
    <property type="protein sequence ID" value="ALR19844.1"/>
    <property type="molecule type" value="Genomic_DNA"/>
</dbReference>
<dbReference type="Proteomes" id="UP000056968">
    <property type="component" value="Chromosome"/>
</dbReference>
<sequence>MIEIPTVSDAMRRINANIGDLENPRDRIMLEVYRDHWIAEVRNDLAAIMTTLPEKEVTYRFDGIGLLIPHYWEFKTTEEARSLYQGAAEGDLPMAGPFIEERWAFADWGMMFEGINTAIIRGKSLHIQPYPLDPEGYYFIRWRSMSSHPIDVERRLMLGEHVFGGKLMDVTAVERDAVDRMLA</sequence>